<feature type="transmembrane region" description="Helical" evidence="1">
    <location>
        <begin position="114"/>
        <end position="131"/>
    </location>
</feature>
<keyword evidence="3" id="KW-1185">Reference proteome</keyword>
<name>A0ABU9YW97_9RHOO</name>
<keyword evidence="1" id="KW-0472">Membrane</keyword>
<dbReference type="Pfam" id="PF11351">
    <property type="entry name" value="GTA_holin_3TM"/>
    <property type="match status" value="1"/>
</dbReference>
<keyword evidence="1" id="KW-0812">Transmembrane</keyword>
<accession>A0ABU9YW97</accession>
<organism evidence="2 3">
    <name type="scientific">Uliginosibacterium sediminicola</name>
    <dbReference type="NCBI Taxonomy" id="2024550"/>
    <lineage>
        <taxon>Bacteria</taxon>
        <taxon>Pseudomonadati</taxon>
        <taxon>Pseudomonadota</taxon>
        <taxon>Betaproteobacteria</taxon>
        <taxon>Rhodocyclales</taxon>
        <taxon>Zoogloeaceae</taxon>
        <taxon>Uliginosibacterium</taxon>
    </lineage>
</organism>
<reference evidence="2 3" key="1">
    <citation type="journal article" date="2018" name="Int. J. Syst. Evol. Microbiol.">
        <title>Uliginosibacterium sediminicola sp. nov., isolated from freshwater sediment.</title>
        <authorList>
            <person name="Hwang W.M."/>
            <person name="Kim S.M."/>
            <person name="Kang K."/>
            <person name="Ahn T.Y."/>
        </authorList>
    </citation>
    <scope>NUCLEOTIDE SEQUENCE [LARGE SCALE GENOMIC DNA]</scope>
    <source>
        <strain evidence="2 3">M1-21</strain>
    </source>
</reference>
<dbReference type="InterPro" id="IPR021497">
    <property type="entry name" value="GTA_holin_3TM"/>
</dbReference>
<feature type="transmembrane region" description="Helical" evidence="1">
    <location>
        <begin position="68"/>
        <end position="94"/>
    </location>
</feature>
<protein>
    <submittedName>
        <fullName evidence="2">3TM-type holin</fullName>
    </submittedName>
</protein>
<dbReference type="Proteomes" id="UP001410394">
    <property type="component" value="Unassembled WGS sequence"/>
</dbReference>
<proteinExistence type="predicted"/>
<keyword evidence="1" id="KW-1133">Transmembrane helix</keyword>
<dbReference type="RefSeq" id="WP_345918738.1">
    <property type="nucleotide sequence ID" value="NZ_JBDIVE010000002.1"/>
</dbReference>
<evidence type="ECO:0000313" key="3">
    <source>
        <dbReference type="Proteomes" id="UP001410394"/>
    </source>
</evidence>
<comment type="caution">
    <text evidence="2">The sequence shown here is derived from an EMBL/GenBank/DDBJ whole genome shotgun (WGS) entry which is preliminary data.</text>
</comment>
<evidence type="ECO:0000313" key="2">
    <source>
        <dbReference type="EMBL" id="MEN3067975.1"/>
    </source>
</evidence>
<gene>
    <name evidence="2" type="ORF">ABDB84_05740</name>
</gene>
<evidence type="ECO:0000256" key="1">
    <source>
        <dbReference type="SAM" id="Phobius"/>
    </source>
</evidence>
<dbReference type="EMBL" id="JBDIVE010000002">
    <property type="protein sequence ID" value="MEN3067975.1"/>
    <property type="molecule type" value="Genomic_DNA"/>
</dbReference>
<sequence length="152" mass="16521">MSFNLLGIGEIVTGVGKVADDLFTSDEERLKIAQQEKQIEADLVKGQLDVNKAEASHPSLFVAGWRPAIGWIGAAAMAYQFLLYPLLIWGWALFQAKGWVPSDLQPPPVLDAQELWVILTGMLGIAGLRSFDKLQGTQTQRMAGKASQAEPG</sequence>